<evidence type="ECO:0000256" key="1">
    <source>
        <dbReference type="SAM" id="Phobius"/>
    </source>
</evidence>
<reference evidence="3" key="1">
    <citation type="journal article" date="2019" name="Int. J. Syst. Evol. Microbiol.">
        <title>The Global Catalogue of Microorganisms (GCM) 10K type strain sequencing project: providing services to taxonomists for standard genome sequencing and annotation.</title>
        <authorList>
            <consortium name="The Broad Institute Genomics Platform"/>
            <consortium name="The Broad Institute Genome Sequencing Center for Infectious Disease"/>
            <person name="Wu L."/>
            <person name="Ma J."/>
        </authorList>
    </citation>
    <scope>NUCLEOTIDE SEQUENCE [LARGE SCALE GENOMIC DNA]</scope>
    <source>
        <strain evidence="3">JCM 16013</strain>
    </source>
</reference>
<keyword evidence="3" id="KW-1185">Reference proteome</keyword>
<dbReference type="Gene3D" id="1.20.1250.20">
    <property type="entry name" value="MFS general substrate transporter like domains"/>
    <property type="match status" value="2"/>
</dbReference>
<accession>A0ABP5BR08</accession>
<name>A0ABP5BR08_9ACTN</name>
<feature type="transmembrane region" description="Helical" evidence="1">
    <location>
        <begin position="211"/>
        <end position="230"/>
    </location>
</feature>
<evidence type="ECO:0000313" key="3">
    <source>
        <dbReference type="Proteomes" id="UP001499854"/>
    </source>
</evidence>
<dbReference type="EMBL" id="BAAAQM010000001">
    <property type="protein sequence ID" value="GAA1949564.1"/>
    <property type="molecule type" value="Genomic_DNA"/>
</dbReference>
<feature type="transmembrane region" description="Helical" evidence="1">
    <location>
        <begin position="159"/>
        <end position="190"/>
    </location>
</feature>
<dbReference type="Proteomes" id="UP001499854">
    <property type="component" value="Unassembled WGS sequence"/>
</dbReference>
<feature type="transmembrane region" description="Helical" evidence="1">
    <location>
        <begin position="372"/>
        <end position="391"/>
    </location>
</feature>
<dbReference type="SUPFAM" id="SSF103473">
    <property type="entry name" value="MFS general substrate transporter"/>
    <property type="match status" value="1"/>
</dbReference>
<proteinExistence type="predicted"/>
<keyword evidence="1" id="KW-0812">Transmembrane</keyword>
<dbReference type="PANTHER" id="PTHR23542:SF1">
    <property type="entry name" value="MAJOR FACILITATOR SUPERFAMILY (MFS) PROFILE DOMAIN-CONTAINING PROTEIN"/>
    <property type="match status" value="1"/>
</dbReference>
<keyword evidence="1" id="KW-0472">Membrane</keyword>
<feature type="transmembrane region" description="Helical" evidence="1">
    <location>
        <begin position="46"/>
        <end position="65"/>
    </location>
</feature>
<dbReference type="InterPro" id="IPR011701">
    <property type="entry name" value="MFS"/>
</dbReference>
<dbReference type="InterPro" id="IPR036259">
    <property type="entry name" value="MFS_trans_sf"/>
</dbReference>
<feature type="transmembrane region" description="Helical" evidence="1">
    <location>
        <begin position="77"/>
        <end position="99"/>
    </location>
</feature>
<feature type="transmembrane region" description="Helical" evidence="1">
    <location>
        <begin position="283"/>
        <end position="301"/>
    </location>
</feature>
<sequence>MFRGYRALFAPQGAVAFATSVALARLPMGMFPLSTAVLATGLHRSYALVGLGGAMAWITIAAGGPRQARLVDRYGQAKVAVPAALLAAVGAAGLLTVLYTDGPSWLYLVACAGSALGPNTGSLARARWAYLHKGDEAALHTAYAYEGVVDELGFVLGPVIAMGLIAASSATVAFVTAALLQLGGILLLATRRDTEPPAAGPTVARTADDSLRIRALGPLILMLCATGVVFGTTEITTMGFAASHGDKGSAGAVVSCYALGSLLSGLAFGLWRPRGSAVVRVRWALAAMALTLAPLMVAHTLPTVAAVLFVAGFATAPVISTSIGLVGQLVPESRMTEGFTWTTTGLVLGISMGSACGGWMVDHFAAGTGYQLPSLAALLALVLSVAVRPAAYQKAVTVP</sequence>
<keyword evidence="1" id="KW-1133">Transmembrane helix</keyword>
<gene>
    <name evidence="2" type="ORF">GCM10009838_00780</name>
</gene>
<evidence type="ECO:0000313" key="2">
    <source>
        <dbReference type="EMBL" id="GAA1949564.1"/>
    </source>
</evidence>
<feature type="transmembrane region" description="Helical" evidence="1">
    <location>
        <begin position="339"/>
        <end position="360"/>
    </location>
</feature>
<organism evidence="2 3">
    <name type="scientific">Catenulispora subtropica</name>
    <dbReference type="NCBI Taxonomy" id="450798"/>
    <lineage>
        <taxon>Bacteria</taxon>
        <taxon>Bacillati</taxon>
        <taxon>Actinomycetota</taxon>
        <taxon>Actinomycetes</taxon>
        <taxon>Catenulisporales</taxon>
        <taxon>Catenulisporaceae</taxon>
        <taxon>Catenulispora</taxon>
    </lineage>
</organism>
<dbReference type="Pfam" id="PF07690">
    <property type="entry name" value="MFS_1"/>
    <property type="match status" value="2"/>
</dbReference>
<feature type="transmembrane region" description="Helical" evidence="1">
    <location>
        <begin position="307"/>
        <end position="327"/>
    </location>
</feature>
<dbReference type="PANTHER" id="PTHR23542">
    <property type="match status" value="1"/>
</dbReference>
<feature type="transmembrane region" description="Helical" evidence="1">
    <location>
        <begin position="250"/>
        <end position="271"/>
    </location>
</feature>
<comment type="caution">
    <text evidence="2">The sequence shown here is derived from an EMBL/GenBank/DDBJ whole genome shotgun (WGS) entry which is preliminary data.</text>
</comment>
<protein>
    <submittedName>
        <fullName evidence="2">MFS transporter</fullName>
    </submittedName>
</protein>